<evidence type="ECO:0000313" key="3">
    <source>
        <dbReference type="EMBL" id="SVB65943.1"/>
    </source>
</evidence>
<dbReference type="EMBL" id="UINC01051594">
    <property type="protein sequence ID" value="SVB65943.1"/>
    <property type="molecule type" value="Genomic_DNA"/>
</dbReference>
<dbReference type="SUPFAM" id="SSF53756">
    <property type="entry name" value="UDP-Glycosyltransferase/glycogen phosphorylase"/>
    <property type="match status" value="1"/>
</dbReference>
<protein>
    <recommendedName>
        <fullName evidence="4">Glycosyl transferase family 1 domain-containing protein</fullName>
    </recommendedName>
</protein>
<dbReference type="InterPro" id="IPR028098">
    <property type="entry name" value="Glyco_trans_4-like_N"/>
</dbReference>
<dbReference type="PANTHER" id="PTHR12526">
    <property type="entry name" value="GLYCOSYLTRANSFERASE"/>
    <property type="match status" value="1"/>
</dbReference>
<feature type="domain" description="Glycosyl transferase family 1" evidence="1">
    <location>
        <begin position="183"/>
        <end position="354"/>
    </location>
</feature>
<proteinExistence type="predicted"/>
<evidence type="ECO:0000259" key="1">
    <source>
        <dbReference type="Pfam" id="PF00534"/>
    </source>
</evidence>
<dbReference type="Gene3D" id="3.40.50.2000">
    <property type="entry name" value="Glycogen Phosphorylase B"/>
    <property type="match status" value="2"/>
</dbReference>
<evidence type="ECO:0008006" key="4">
    <source>
        <dbReference type="Google" id="ProtNLM"/>
    </source>
</evidence>
<dbReference type="InterPro" id="IPR001296">
    <property type="entry name" value="Glyco_trans_1"/>
</dbReference>
<dbReference type="Pfam" id="PF00534">
    <property type="entry name" value="Glycos_transf_1"/>
    <property type="match status" value="1"/>
</dbReference>
<dbReference type="PANTHER" id="PTHR12526:SF638">
    <property type="entry name" value="SPORE COAT PROTEIN SA"/>
    <property type="match status" value="1"/>
</dbReference>
<dbReference type="Pfam" id="PF13477">
    <property type="entry name" value="Glyco_trans_4_2"/>
    <property type="match status" value="1"/>
</dbReference>
<name>A0A382FUL3_9ZZZZ</name>
<organism evidence="3">
    <name type="scientific">marine metagenome</name>
    <dbReference type="NCBI Taxonomy" id="408172"/>
    <lineage>
        <taxon>unclassified sequences</taxon>
        <taxon>metagenomes</taxon>
        <taxon>ecological metagenomes</taxon>
    </lineage>
</organism>
<accession>A0A382FUL3</accession>
<feature type="domain" description="Glycosyltransferase subfamily 4-like N-terminal" evidence="2">
    <location>
        <begin position="14"/>
        <end position="103"/>
    </location>
</feature>
<dbReference type="GO" id="GO:0016757">
    <property type="term" value="F:glycosyltransferase activity"/>
    <property type="evidence" value="ECO:0007669"/>
    <property type="project" value="InterPro"/>
</dbReference>
<dbReference type="AlphaFoldDB" id="A0A382FUL3"/>
<gene>
    <name evidence="3" type="ORF">METZ01_LOCUS218797</name>
</gene>
<sequence>MKILIGSNVHWWNAEAAYAAKIAQLLQQAGHKVFVLTRPDSLNSQKLGSLGLSLVEHINLNSNNPFQLFLSYQKLKKFIHEEQIDLINPHRSEGLPLFVFAARTVRSKRPEKPIAIVRTRGTTRPLRNHWLNRKMQLDWTDYHITAGDIVSQRLLSAVPQIGNKVKTIYFPAECSELPLKPEKDFRREFKIPENSSVLAVVGRIRPVKGQRVLLQGISELLSEFPDLVLLMPYRDTSENEPEMTALRTAINQLDLKDHVRLIPEREDILQIMEFADLGIVSSVDSEVICRVAMEFFSVATPVVAFPTGCLPEIIRHGQNGMLAKNKTSEALVVEIRNVLSNPELSDRISQGARRDAEVRFDPQIMLDKTLEVFESALLSCREQDRK</sequence>
<evidence type="ECO:0000259" key="2">
    <source>
        <dbReference type="Pfam" id="PF13477"/>
    </source>
</evidence>
<reference evidence="3" key="1">
    <citation type="submission" date="2018-05" db="EMBL/GenBank/DDBJ databases">
        <authorList>
            <person name="Lanie J.A."/>
            <person name="Ng W.-L."/>
            <person name="Kazmierczak K.M."/>
            <person name="Andrzejewski T.M."/>
            <person name="Davidsen T.M."/>
            <person name="Wayne K.J."/>
            <person name="Tettelin H."/>
            <person name="Glass J.I."/>
            <person name="Rusch D."/>
            <person name="Podicherti R."/>
            <person name="Tsui H.-C.T."/>
            <person name="Winkler M.E."/>
        </authorList>
    </citation>
    <scope>NUCLEOTIDE SEQUENCE</scope>
</reference>
<dbReference type="CDD" id="cd03801">
    <property type="entry name" value="GT4_PimA-like"/>
    <property type="match status" value="1"/>
</dbReference>